<accession>A0ABU5J180</accession>
<evidence type="ECO:0000313" key="2">
    <source>
        <dbReference type="Proteomes" id="UP001290455"/>
    </source>
</evidence>
<gene>
    <name evidence="1" type="ORF">SM124_15685</name>
</gene>
<dbReference type="Proteomes" id="UP001290455">
    <property type="component" value="Unassembled WGS sequence"/>
</dbReference>
<protein>
    <submittedName>
        <fullName evidence="1">Uncharacterized protein</fullName>
    </submittedName>
</protein>
<proteinExistence type="predicted"/>
<dbReference type="RefSeq" id="WP_322447461.1">
    <property type="nucleotide sequence ID" value="NZ_JAXOFX010000011.1"/>
</dbReference>
<keyword evidence="2" id="KW-1185">Reference proteome</keyword>
<name>A0ABU5J180_9BACI</name>
<sequence length="180" mass="20896">MMFDPTAFENMKVVIEGELYDRDLGGEITVTDRNDLVNLAKLSRLFELTFYLQNKKSHPVKCTILLQAALENLAAELLPIARSEEKSGCYVEVNFHLNHINMEGIHNHIEQIMFNIWGKERNYNQKVSFNPLLKGQNVDTVVTIDFNRLILEEQIDDLVEMIHYMVETLNQLQKLLTKES</sequence>
<reference evidence="1 2" key="1">
    <citation type="submission" date="2023-11" db="EMBL/GenBank/DDBJ databases">
        <title>Bacillus jintuensis, isolated from a mudflat on the Beibu Gulf coast.</title>
        <authorList>
            <person name="Li M."/>
        </authorList>
    </citation>
    <scope>NUCLEOTIDE SEQUENCE [LARGE SCALE GENOMIC DNA]</scope>
    <source>
        <strain evidence="1 2">31A1R</strain>
    </source>
</reference>
<evidence type="ECO:0000313" key="1">
    <source>
        <dbReference type="EMBL" id="MDZ5473159.1"/>
    </source>
</evidence>
<comment type="caution">
    <text evidence="1">The sequence shown here is derived from an EMBL/GenBank/DDBJ whole genome shotgun (WGS) entry which is preliminary data.</text>
</comment>
<organism evidence="1 2">
    <name type="scientific">Robertmurraya mangrovi</name>
    <dbReference type="NCBI Taxonomy" id="3098077"/>
    <lineage>
        <taxon>Bacteria</taxon>
        <taxon>Bacillati</taxon>
        <taxon>Bacillota</taxon>
        <taxon>Bacilli</taxon>
        <taxon>Bacillales</taxon>
        <taxon>Bacillaceae</taxon>
        <taxon>Robertmurraya</taxon>
    </lineage>
</organism>
<dbReference type="EMBL" id="JAXOFX010000011">
    <property type="protein sequence ID" value="MDZ5473159.1"/>
    <property type="molecule type" value="Genomic_DNA"/>
</dbReference>